<proteinExistence type="predicted"/>
<dbReference type="AlphaFoldDB" id="A0AAN9RYI9"/>
<keyword evidence="2" id="KW-1185">Reference proteome</keyword>
<organism evidence="1 2">
    <name type="scientific">Psophocarpus tetragonolobus</name>
    <name type="common">Winged bean</name>
    <name type="synonym">Dolichos tetragonolobus</name>
    <dbReference type="NCBI Taxonomy" id="3891"/>
    <lineage>
        <taxon>Eukaryota</taxon>
        <taxon>Viridiplantae</taxon>
        <taxon>Streptophyta</taxon>
        <taxon>Embryophyta</taxon>
        <taxon>Tracheophyta</taxon>
        <taxon>Spermatophyta</taxon>
        <taxon>Magnoliopsida</taxon>
        <taxon>eudicotyledons</taxon>
        <taxon>Gunneridae</taxon>
        <taxon>Pentapetalae</taxon>
        <taxon>rosids</taxon>
        <taxon>fabids</taxon>
        <taxon>Fabales</taxon>
        <taxon>Fabaceae</taxon>
        <taxon>Papilionoideae</taxon>
        <taxon>50 kb inversion clade</taxon>
        <taxon>NPAAA clade</taxon>
        <taxon>indigoferoid/millettioid clade</taxon>
        <taxon>Phaseoleae</taxon>
        <taxon>Psophocarpus</taxon>
    </lineage>
</organism>
<gene>
    <name evidence="1" type="ORF">VNO78_31423</name>
</gene>
<dbReference type="EMBL" id="JAYMYS010000008">
    <property type="protein sequence ID" value="KAK7385656.1"/>
    <property type="molecule type" value="Genomic_DNA"/>
</dbReference>
<dbReference type="Proteomes" id="UP001386955">
    <property type="component" value="Unassembled WGS sequence"/>
</dbReference>
<evidence type="ECO:0000313" key="1">
    <source>
        <dbReference type="EMBL" id="KAK7385656.1"/>
    </source>
</evidence>
<name>A0AAN9RYI9_PSOTE</name>
<protein>
    <submittedName>
        <fullName evidence="1">Uncharacterized protein</fullName>
    </submittedName>
</protein>
<reference evidence="1 2" key="1">
    <citation type="submission" date="2024-01" db="EMBL/GenBank/DDBJ databases">
        <title>The genomes of 5 underutilized Papilionoideae crops provide insights into root nodulation and disease resistanc.</title>
        <authorList>
            <person name="Jiang F."/>
        </authorList>
    </citation>
    <scope>NUCLEOTIDE SEQUENCE [LARGE SCALE GENOMIC DNA]</scope>
    <source>
        <strain evidence="1">DUOXIRENSHENG_FW03</strain>
        <tissue evidence="1">Leaves</tissue>
    </source>
</reference>
<comment type="caution">
    <text evidence="1">The sequence shown here is derived from an EMBL/GenBank/DDBJ whole genome shotgun (WGS) entry which is preliminary data.</text>
</comment>
<sequence>MLKRALTSCFPDPSVTCFGWLWFGLEEHLGVLAKELLGAYCMLACLGFDGAGLVALNVDGNVSRATPQVGFGELCRSESVLLPIHLERVISAKQGALQDQEFVVLLKAPPELETLLPVDSIDFPYLRG</sequence>
<accession>A0AAN9RYI9</accession>
<evidence type="ECO:0000313" key="2">
    <source>
        <dbReference type="Proteomes" id="UP001386955"/>
    </source>
</evidence>